<dbReference type="Gene3D" id="3.90.1720.10">
    <property type="entry name" value="endopeptidase domain like (from Nostoc punctiforme)"/>
    <property type="match status" value="1"/>
</dbReference>
<comment type="similarity">
    <text evidence="1">Belongs to the peptidase C40 family.</text>
</comment>
<dbReference type="InterPro" id="IPR000064">
    <property type="entry name" value="NLP_P60_dom"/>
</dbReference>
<keyword evidence="3" id="KW-0378">Hydrolase</keyword>
<protein>
    <recommendedName>
        <fullName evidence="5">NlpC/P60 domain-containing protein</fullName>
    </recommendedName>
</protein>
<dbReference type="SUPFAM" id="SSF54001">
    <property type="entry name" value="Cysteine proteinases"/>
    <property type="match status" value="1"/>
</dbReference>
<name>A0A6M3JPN5_9ZZZZ</name>
<sequence>MTPREIALKVAWSHLGKPYLWGGDDPLAGFDCSGFAVEYCKSGGCLPRTGDWTANGLYERFKVVHIPYEGCLVFWENSGRIIHVEICLDDIYAIGFSGGGSDTLTVQDAIKANAYCKVRPFRSRAGLYGFVDPFL</sequence>
<dbReference type="PROSITE" id="PS51935">
    <property type="entry name" value="NLPC_P60"/>
    <property type="match status" value="1"/>
</dbReference>
<evidence type="ECO:0000259" key="5">
    <source>
        <dbReference type="PROSITE" id="PS51935"/>
    </source>
</evidence>
<evidence type="ECO:0000256" key="1">
    <source>
        <dbReference type="ARBA" id="ARBA00007074"/>
    </source>
</evidence>
<evidence type="ECO:0000256" key="2">
    <source>
        <dbReference type="ARBA" id="ARBA00022670"/>
    </source>
</evidence>
<accession>A0A6M3JPN5</accession>
<dbReference type="GO" id="GO:0006508">
    <property type="term" value="P:proteolysis"/>
    <property type="evidence" value="ECO:0007669"/>
    <property type="project" value="UniProtKB-KW"/>
</dbReference>
<dbReference type="GO" id="GO:0008234">
    <property type="term" value="F:cysteine-type peptidase activity"/>
    <property type="evidence" value="ECO:0007669"/>
    <property type="project" value="UniProtKB-KW"/>
</dbReference>
<dbReference type="AlphaFoldDB" id="A0A6M3JPN5"/>
<feature type="domain" description="NlpC/P60" evidence="5">
    <location>
        <begin position="1"/>
        <end position="127"/>
    </location>
</feature>
<proteinExistence type="inferred from homology"/>
<evidence type="ECO:0000256" key="4">
    <source>
        <dbReference type="ARBA" id="ARBA00022807"/>
    </source>
</evidence>
<evidence type="ECO:0000313" key="6">
    <source>
        <dbReference type="EMBL" id="QJA71218.1"/>
    </source>
</evidence>
<dbReference type="InterPro" id="IPR038765">
    <property type="entry name" value="Papain-like_cys_pep_sf"/>
</dbReference>
<dbReference type="EMBL" id="MT141856">
    <property type="protein sequence ID" value="QJA71218.1"/>
    <property type="molecule type" value="Genomic_DNA"/>
</dbReference>
<keyword evidence="4" id="KW-0788">Thiol protease</keyword>
<dbReference type="Pfam" id="PF00877">
    <property type="entry name" value="NLPC_P60"/>
    <property type="match status" value="1"/>
</dbReference>
<reference evidence="6" key="1">
    <citation type="submission" date="2020-03" db="EMBL/GenBank/DDBJ databases">
        <title>The deep terrestrial virosphere.</title>
        <authorList>
            <person name="Holmfeldt K."/>
            <person name="Nilsson E."/>
            <person name="Simone D."/>
            <person name="Lopez-Fernandez M."/>
            <person name="Wu X."/>
            <person name="de Brujin I."/>
            <person name="Lundin D."/>
            <person name="Andersson A."/>
            <person name="Bertilsson S."/>
            <person name="Dopson M."/>
        </authorList>
    </citation>
    <scope>NUCLEOTIDE SEQUENCE</scope>
    <source>
        <strain evidence="6">MM415A03332</strain>
    </source>
</reference>
<keyword evidence="2" id="KW-0645">Protease</keyword>
<gene>
    <name evidence="6" type="ORF">MM415A03332_0004</name>
</gene>
<organism evidence="6">
    <name type="scientific">viral metagenome</name>
    <dbReference type="NCBI Taxonomy" id="1070528"/>
    <lineage>
        <taxon>unclassified sequences</taxon>
        <taxon>metagenomes</taxon>
        <taxon>organismal metagenomes</taxon>
    </lineage>
</organism>
<evidence type="ECO:0000256" key="3">
    <source>
        <dbReference type="ARBA" id="ARBA00022801"/>
    </source>
</evidence>